<dbReference type="EMBL" id="JAZDWZ010000002">
    <property type="protein sequence ID" value="MEE3928129.1"/>
    <property type="molecule type" value="Genomic_DNA"/>
</dbReference>
<evidence type="ECO:0000256" key="1">
    <source>
        <dbReference type="ARBA" id="ARBA00023121"/>
    </source>
</evidence>
<name>A0ABU7MKT1_9BACT</name>
<protein>
    <submittedName>
        <fullName evidence="2">DegV family protein</fullName>
    </submittedName>
</protein>
<accession>A0ABU7MKT1</accession>
<dbReference type="Gene3D" id="3.40.50.10170">
    <property type="match status" value="1"/>
</dbReference>
<dbReference type="InterPro" id="IPR050270">
    <property type="entry name" value="DegV_domain_contain"/>
</dbReference>
<dbReference type="SUPFAM" id="SSF82549">
    <property type="entry name" value="DAK1/DegV-like"/>
    <property type="match status" value="1"/>
</dbReference>
<gene>
    <name evidence="2" type="ORF">V2E24_00875</name>
</gene>
<dbReference type="Pfam" id="PF02645">
    <property type="entry name" value="DegV"/>
    <property type="match status" value="1"/>
</dbReference>
<dbReference type="Proteomes" id="UP001344817">
    <property type="component" value="Unassembled WGS sequence"/>
</dbReference>
<dbReference type="PROSITE" id="PS51482">
    <property type="entry name" value="DEGV"/>
    <property type="match status" value="1"/>
</dbReference>
<keyword evidence="1" id="KW-0446">Lipid-binding</keyword>
<sequence>MKKIAIIVDSSTGLTKEKAQKKGWYFLPLHLEIDNQLYDDGININSENIFDIFNKDSTQAKTSSTKLGEVISLLDQIKDQYDEIIIYPISQYLSGQYQSLKLLENQYPNLHVIASKKIVQLITIDLLEFEQNINQGMDIKEAIDIMENGVNYSVSLVPKYNDFLVKGGRLHPTAATIAKLLKIVPVIKFENGELLKETKGRIFNKTFLNTIDSKKDLISQNSNTILIPHSKNEDVKNYLEYIKNTYNKDAMDVLLPSVVSIHTGPEALAIIVFNKDYSKLINDNLYLFK</sequence>
<evidence type="ECO:0000313" key="2">
    <source>
        <dbReference type="EMBL" id="MEE3928129.1"/>
    </source>
</evidence>
<proteinExistence type="predicted"/>
<dbReference type="PANTHER" id="PTHR33434">
    <property type="entry name" value="DEGV DOMAIN-CONTAINING PROTEIN DR_1986-RELATED"/>
    <property type="match status" value="1"/>
</dbReference>
<dbReference type="InterPro" id="IPR043168">
    <property type="entry name" value="DegV_C"/>
</dbReference>
<evidence type="ECO:0000313" key="3">
    <source>
        <dbReference type="Proteomes" id="UP001344817"/>
    </source>
</evidence>
<dbReference type="RefSeq" id="WP_330500541.1">
    <property type="nucleotide sequence ID" value="NZ_JAZDWZ010000002.1"/>
</dbReference>
<reference evidence="2" key="1">
    <citation type="submission" date="2024-01" db="EMBL/GenBank/DDBJ databases">
        <title>Genome sequence of Mycoplasma ciconiae type strain DSM 25251.</title>
        <authorList>
            <person name="Spergser J."/>
        </authorList>
    </citation>
    <scope>NUCLEOTIDE SEQUENCE [LARGE SCALE GENOMIC DNA]</scope>
    <source>
        <strain evidence="2">DSM 25251</strain>
    </source>
</reference>
<organism evidence="2 3">
    <name type="scientific">Mycoplasmopsis ciconiae</name>
    <dbReference type="NCBI Taxonomy" id="561067"/>
    <lineage>
        <taxon>Bacteria</taxon>
        <taxon>Bacillati</taxon>
        <taxon>Mycoplasmatota</taxon>
        <taxon>Mycoplasmoidales</taxon>
        <taxon>Metamycoplasmataceae</taxon>
        <taxon>Mycoplasmopsis</taxon>
    </lineage>
</organism>
<dbReference type="Gene3D" id="3.30.1180.10">
    <property type="match status" value="1"/>
</dbReference>
<dbReference type="PANTHER" id="PTHR33434:SF2">
    <property type="entry name" value="FATTY ACID-BINDING PROTEIN TM_1468"/>
    <property type="match status" value="1"/>
</dbReference>
<dbReference type="NCBIfam" id="TIGR00762">
    <property type="entry name" value="DegV"/>
    <property type="match status" value="1"/>
</dbReference>
<dbReference type="InterPro" id="IPR003797">
    <property type="entry name" value="DegV"/>
</dbReference>
<keyword evidence="3" id="KW-1185">Reference proteome</keyword>
<comment type="caution">
    <text evidence="2">The sequence shown here is derived from an EMBL/GenBank/DDBJ whole genome shotgun (WGS) entry which is preliminary data.</text>
</comment>